<sequence>MSQEEATVQAGPQTMGFQTEVKQLLHLMIHSLYSNKEIFLRELVSNASDACDKLRFEAIDNPALLEGGADLQIKVSYDKDARTITISDNGIGLSKEEAVANLGTIARSGTKEFFSQLSGDKQKDAQLIGQFGVGFYSSFIVADKVSVESRRAGVAANEAVRWTSEGEGDFTIETIEKEARGTEITLHLRADEDDFLSHWKLSEILRRYSDHISLPVLMQKEEYDEEKSEMVKQDEWEAVNQASALWTRSKSDITDEQYQEFYKHVSHDFEDPLAWTHNRVEGRSEYTQLLYIPKRAPFDLWDRDGKRGVKLYVKRVFIMDEAEQLLPSYLRFVRGVIDSSDLPLNVSREILQESRDVRAIREGSVKRILSLLENMAENKPDDYAVFWAEFGQVLKEGTGEDPSNLERIAKLMRFASTHTDEPLQNVSLADYISRMKEGQDRIYYVVADSFNAAKNSPHLEIFRKKGIEVLLLSERVDEWMMSHFREFEGKQLVSVSKGGLDLAELADEAEKKKQEEVAESFKPLVARLQEALKDKVKDVSVTLRLVDSPACVVVGQNELSPHLLRMLQAAGQETPDFKPTLEINPEHAIIARIQAAEEGAFEDWANVLLDQAMLAEGAQLADPAAFVKRMNALLLKSA</sequence>
<dbReference type="InterPro" id="IPR020568">
    <property type="entry name" value="Ribosomal_Su5_D2-typ_SF"/>
</dbReference>
<keyword evidence="6" id="KW-0963">Cytoplasm</keyword>
<dbReference type="SUPFAM" id="SSF55874">
    <property type="entry name" value="ATPase domain of HSP90 chaperone/DNA topoisomerase II/histidine kinase"/>
    <property type="match status" value="1"/>
</dbReference>
<dbReference type="InterPro" id="IPR037196">
    <property type="entry name" value="HSP90_C"/>
</dbReference>
<dbReference type="InterPro" id="IPR036890">
    <property type="entry name" value="HATPase_C_sf"/>
</dbReference>
<evidence type="ECO:0000313" key="8">
    <source>
        <dbReference type="EMBL" id="MBK1781629.1"/>
    </source>
</evidence>
<comment type="caution">
    <text evidence="8">The sequence shown here is derived from an EMBL/GenBank/DDBJ whole genome shotgun (WGS) entry which is preliminary data.</text>
</comment>
<dbReference type="PANTHER" id="PTHR11528">
    <property type="entry name" value="HEAT SHOCK PROTEIN 90 FAMILY MEMBER"/>
    <property type="match status" value="1"/>
</dbReference>
<name>A0ABS1EDG0_9BURK</name>
<dbReference type="Pfam" id="PF13589">
    <property type="entry name" value="HATPase_c_3"/>
    <property type="match status" value="1"/>
</dbReference>
<evidence type="ECO:0000256" key="6">
    <source>
        <dbReference type="HAMAP-Rule" id="MF_00505"/>
    </source>
</evidence>
<dbReference type="PIRSF" id="PIRSF002583">
    <property type="entry name" value="Hsp90"/>
    <property type="match status" value="1"/>
</dbReference>
<dbReference type="SUPFAM" id="SSF54211">
    <property type="entry name" value="Ribosomal protein S5 domain 2-like"/>
    <property type="match status" value="1"/>
</dbReference>
<proteinExistence type="inferred from homology"/>
<dbReference type="PRINTS" id="PR00775">
    <property type="entry name" value="HEATSHOCK90"/>
</dbReference>
<gene>
    <name evidence="6 8" type="primary">htpG</name>
    <name evidence="8" type="ORF">JHL22_10400</name>
</gene>
<dbReference type="Gene3D" id="3.30.230.80">
    <property type="match status" value="1"/>
</dbReference>
<dbReference type="InterPro" id="IPR001404">
    <property type="entry name" value="Hsp90_fam"/>
</dbReference>
<evidence type="ECO:0000313" key="9">
    <source>
        <dbReference type="Proteomes" id="UP000635316"/>
    </source>
</evidence>
<comment type="subunit">
    <text evidence="6">Homodimer.</text>
</comment>
<dbReference type="InterPro" id="IPR019805">
    <property type="entry name" value="Heat_shock_protein_90_CS"/>
</dbReference>
<evidence type="ECO:0000256" key="2">
    <source>
        <dbReference type="ARBA" id="ARBA00022741"/>
    </source>
</evidence>
<evidence type="ECO:0000259" key="7">
    <source>
        <dbReference type="SMART" id="SM00387"/>
    </source>
</evidence>
<keyword evidence="2 6" id="KW-0547">Nucleotide-binding</keyword>
<dbReference type="Gene3D" id="1.20.120.790">
    <property type="entry name" value="Heat shock protein 90, C-terminal domain"/>
    <property type="match status" value="1"/>
</dbReference>
<keyword evidence="9" id="KW-1185">Reference proteome</keyword>
<evidence type="ECO:0000256" key="5">
    <source>
        <dbReference type="ARBA" id="ARBA00023186"/>
    </source>
</evidence>
<dbReference type="SMART" id="SM00387">
    <property type="entry name" value="HATPase_c"/>
    <property type="match status" value="1"/>
</dbReference>
<feature type="region of interest" description="C" evidence="6">
    <location>
        <begin position="566"/>
        <end position="638"/>
    </location>
</feature>
<comment type="caution">
    <text evidence="6">Lacks conserved residue(s) required for the propagation of feature annotation.</text>
</comment>
<dbReference type="SUPFAM" id="SSF110942">
    <property type="entry name" value="HSP90 C-terminal domain"/>
    <property type="match status" value="1"/>
</dbReference>
<organism evidence="8 9">
    <name type="scientific">Advenella mandrilli</name>
    <dbReference type="NCBI Taxonomy" id="2800330"/>
    <lineage>
        <taxon>Bacteria</taxon>
        <taxon>Pseudomonadati</taxon>
        <taxon>Pseudomonadota</taxon>
        <taxon>Betaproteobacteria</taxon>
        <taxon>Burkholderiales</taxon>
        <taxon>Alcaligenaceae</taxon>
    </lineage>
</organism>
<protein>
    <recommendedName>
        <fullName evidence="6">Chaperone protein HtpG</fullName>
    </recommendedName>
    <alternativeName>
        <fullName evidence="6">Heat shock protein HtpG</fullName>
    </alternativeName>
    <alternativeName>
        <fullName evidence="6">High temperature protein G</fullName>
    </alternativeName>
</protein>
<dbReference type="CDD" id="cd16927">
    <property type="entry name" value="HATPase_Hsp90-like"/>
    <property type="match status" value="1"/>
</dbReference>
<comment type="similarity">
    <text evidence="1 6">Belongs to the heat shock protein 90 family.</text>
</comment>
<dbReference type="HAMAP" id="MF_00505">
    <property type="entry name" value="HSP90"/>
    <property type="match status" value="1"/>
</dbReference>
<dbReference type="NCBIfam" id="NF003555">
    <property type="entry name" value="PRK05218.1"/>
    <property type="match status" value="1"/>
</dbReference>
<dbReference type="RefSeq" id="WP_200236921.1">
    <property type="nucleotide sequence ID" value="NZ_JAENGP010000011.1"/>
</dbReference>
<keyword evidence="4 6" id="KW-0346">Stress response</keyword>
<dbReference type="EMBL" id="JAENGP010000011">
    <property type="protein sequence ID" value="MBK1781629.1"/>
    <property type="molecule type" value="Genomic_DNA"/>
</dbReference>
<feature type="region of interest" description="A; substrate-binding" evidence="6">
    <location>
        <begin position="1"/>
        <end position="348"/>
    </location>
</feature>
<dbReference type="PROSITE" id="PS00298">
    <property type="entry name" value="HSP90"/>
    <property type="match status" value="1"/>
</dbReference>
<dbReference type="Gene3D" id="3.30.565.10">
    <property type="entry name" value="Histidine kinase-like ATPase, C-terminal domain"/>
    <property type="match status" value="1"/>
</dbReference>
<reference evidence="8 9" key="1">
    <citation type="submission" date="2020-12" db="EMBL/GenBank/DDBJ databases">
        <authorList>
            <person name="Lu T."/>
            <person name="Wang Q."/>
            <person name="Han X."/>
        </authorList>
    </citation>
    <scope>NUCLEOTIDE SEQUENCE [LARGE SCALE GENOMIC DNA]</scope>
    <source>
        <strain evidence="8 9">WQ 585</strain>
    </source>
</reference>
<evidence type="ECO:0000256" key="3">
    <source>
        <dbReference type="ARBA" id="ARBA00022840"/>
    </source>
</evidence>
<evidence type="ECO:0000256" key="1">
    <source>
        <dbReference type="ARBA" id="ARBA00008239"/>
    </source>
</evidence>
<dbReference type="Pfam" id="PF00183">
    <property type="entry name" value="HSP90"/>
    <property type="match status" value="1"/>
</dbReference>
<keyword evidence="5 6" id="KW-0143">Chaperone</keyword>
<accession>A0ABS1EDG0</accession>
<comment type="function">
    <text evidence="6">Molecular chaperone. Has ATPase activity.</text>
</comment>
<dbReference type="InterPro" id="IPR003594">
    <property type="entry name" value="HATPase_dom"/>
</dbReference>
<evidence type="ECO:0000256" key="4">
    <source>
        <dbReference type="ARBA" id="ARBA00023016"/>
    </source>
</evidence>
<dbReference type="Proteomes" id="UP000635316">
    <property type="component" value="Unassembled WGS sequence"/>
</dbReference>
<dbReference type="Gene3D" id="3.40.50.11260">
    <property type="match status" value="1"/>
</dbReference>
<keyword evidence="3 6" id="KW-0067">ATP-binding</keyword>
<comment type="subcellular location">
    <subcellularLocation>
        <location evidence="6">Cytoplasm</location>
    </subcellularLocation>
</comment>
<dbReference type="InterPro" id="IPR020575">
    <property type="entry name" value="Hsp90_N"/>
</dbReference>
<feature type="domain" description="Histidine kinase/HSP90-like ATPase" evidence="7">
    <location>
        <begin position="35"/>
        <end position="192"/>
    </location>
</feature>